<keyword evidence="3" id="KW-1185">Reference proteome</keyword>
<name>A0A1G8JHB2_9BACI</name>
<evidence type="ECO:0000256" key="1">
    <source>
        <dbReference type="SAM" id="Phobius"/>
    </source>
</evidence>
<keyword evidence="1" id="KW-1133">Transmembrane helix</keyword>
<keyword evidence="1" id="KW-0472">Membrane</keyword>
<dbReference type="Proteomes" id="UP000199163">
    <property type="component" value="Unassembled WGS sequence"/>
</dbReference>
<dbReference type="AlphaFoldDB" id="A0A1G8JHB2"/>
<organism evidence="2 3">
    <name type="scientific">Alteribacillus persepolensis</name>
    <dbReference type="NCBI Taxonomy" id="568899"/>
    <lineage>
        <taxon>Bacteria</taxon>
        <taxon>Bacillati</taxon>
        <taxon>Bacillota</taxon>
        <taxon>Bacilli</taxon>
        <taxon>Bacillales</taxon>
        <taxon>Bacillaceae</taxon>
        <taxon>Alteribacillus</taxon>
    </lineage>
</organism>
<feature type="transmembrane region" description="Helical" evidence="1">
    <location>
        <begin position="128"/>
        <end position="148"/>
    </location>
</feature>
<sequence length="193" mass="22789">MTNQQGHRLDEILSQQENVVSMWVEYWKDFSTWETWHFWAILFMLIIPLIVVYFNVDKRKAFHIGFYGFNIHVWFAYSDALAMRTGHVTYPFQAFPIVPVHFGLDASLVPVSFMLLYQWCLNHNKNTFLYGVILSAFFSFIFKPLLVALDFMQLNKGMNYFGLFLNYLLILVLAIIITKVFNHLNKQGIEKEP</sequence>
<evidence type="ECO:0000313" key="2">
    <source>
        <dbReference type="EMBL" id="SDI30387.1"/>
    </source>
</evidence>
<gene>
    <name evidence="2" type="ORF">SAMN05192534_1334</name>
</gene>
<feature type="transmembrane region" description="Helical" evidence="1">
    <location>
        <begin position="36"/>
        <end position="54"/>
    </location>
</feature>
<feature type="transmembrane region" description="Helical" evidence="1">
    <location>
        <begin position="97"/>
        <end position="116"/>
    </location>
</feature>
<dbReference type="STRING" id="568899.SAMN05192534_1334"/>
<dbReference type="InterPro" id="IPR048147">
    <property type="entry name" value="CBO0543-like"/>
</dbReference>
<evidence type="ECO:0000313" key="3">
    <source>
        <dbReference type="Proteomes" id="UP000199163"/>
    </source>
</evidence>
<keyword evidence="1" id="KW-0812">Transmembrane</keyword>
<dbReference type="OrthoDB" id="2591789at2"/>
<dbReference type="NCBIfam" id="NF041644">
    <property type="entry name" value="CBO0543_fam"/>
    <property type="match status" value="1"/>
</dbReference>
<dbReference type="RefSeq" id="WP_091276456.1">
    <property type="nucleotide sequence ID" value="NZ_FNDK01000033.1"/>
</dbReference>
<feature type="transmembrane region" description="Helical" evidence="1">
    <location>
        <begin position="61"/>
        <end position="77"/>
    </location>
</feature>
<feature type="transmembrane region" description="Helical" evidence="1">
    <location>
        <begin position="160"/>
        <end position="181"/>
    </location>
</feature>
<protein>
    <submittedName>
        <fullName evidence="2">Uncharacterized protein</fullName>
    </submittedName>
</protein>
<proteinExistence type="predicted"/>
<accession>A0A1G8JHB2</accession>
<reference evidence="2 3" key="1">
    <citation type="submission" date="2016-10" db="EMBL/GenBank/DDBJ databases">
        <authorList>
            <person name="de Groot N.N."/>
        </authorList>
    </citation>
    <scope>NUCLEOTIDE SEQUENCE [LARGE SCALE GENOMIC DNA]</scope>
    <source>
        <strain evidence="2 3">DSM 21632</strain>
    </source>
</reference>
<dbReference type="EMBL" id="FNDK01000033">
    <property type="protein sequence ID" value="SDI30387.1"/>
    <property type="molecule type" value="Genomic_DNA"/>
</dbReference>